<dbReference type="AlphaFoldDB" id="A0A5R9IL53"/>
<dbReference type="Gene3D" id="3.40.30.10">
    <property type="entry name" value="Glutaredoxin"/>
    <property type="match status" value="1"/>
</dbReference>
<dbReference type="PANTHER" id="PTHR11592:SF78">
    <property type="entry name" value="GLUTATHIONE PEROXIDASE"/>
    <property type="match status" value="1"/>
</dbReference>
<dbReference type="GO" id="GO:0034599">
    <property type="term" value="P:cellular response to oxidative stress"/>
    <property type="evidence" value="ECO:0007669"/>
    <property type="project" value="TreeGrafter"/>
</dbReference>
<feature type="active site" evidence="4">
    <location>
        <position position="36"/>
    </location>
</feature>
<evidence type="ECO:0000256" key="5">
    <source>
        <dbReference type="RuleBase" id="RU000499"/>
    </source>
</evidence>
<dbReference type="SUPFAM" id="SSF52833">
    <property type="entry name" value="Thioredoxin-like"/>
    <property type="match status" value="1"/>
</dbReference>
<sequence>MSAIYDYSVTNNKGETVPMLNYQNKVLLIVNTASACGFTPQYQGLQVLYKKYQQQGFEVLAFPCNQFGKQESGSDEEIKGFCDLNFNIGFDLFSKVDVNGDNADPLFTYLKNEAKGLLGSKGIKWNFTKFLVNKDGKVLKRYGSMVKPEQIEDDIKHALA</sequence>
<gene>
    <name evidence="6" type="ORF">FE810_05990</name>
</gene>
<accession>A0A5R9IL53</accession>
<proteinExistence type="inferred from homology"/>
<keyword evidence="7" id="KW-1185">Reference proteome</keyword>
<dbReference type="InterPro" id="IPR029760">
    <property type="entry name" value="GPX_CS"/>
</dbReference>
<evidence type="ECO:0000313" key="6">
    <source>
        <dbReference type="EMBL" id="TLU66250.1"/>
    </source>
</evidence>
<dbReference type="FunFam" id="3.40.30.10:FF:000010">
    <property type="entry name" value="Glutathione peroxidase"/>
    <property type="match status" value="1"/>
</dbReference>
<dbReference type="GO" id="GO:0004601">
    <property type="term" value="F:peroxidase activity"/>
    <property type="evidence" value="ECO:0007669"/>
    <property type="project" value="UniProtKB-KW"/>
</dbReference>
<evidence type="ECO:0000256" key="3">
    <source>
        <dbReference type="ARBA" id="ARBA00023002"/>
    </source>
</evidence>
<evidence type="ECO:0000256" key="4">
    <source>
        <dbReference type="PIRSR" id="PIRSR000303-1"/>
    </source>
</evidence>
<protein>
    <recommendedName>
        <fullName evidence="5">Glutathione peroxidase</fullName>
    </recommendedName>
</protein>
<dbReference type="PRINTS" id="PR01011">
    <property type="entry name" value="GLUTPROXDASE"/>
</dbReference>
<evidence type="ECO:0000313" key="7">
    <source>
        <dbReference type="Proteomes" id="UP000307790"/>
    </source>
</evidence>
<dbReference type="InterPro" id="IPR000889">
    <property type="entry name" value="Glutathione_peroxidase"/>
</dbReference>
<dbReference type="PROSITE" id="PS00763">
    <property type="entry name" value="GLUTATHIONE_PEROXID_2"/>
    <property type="match status" value="1"/>
</dbReference>
<name>A0A5R9IL53_9GAMM</name>
<evidence type="ECO:0000256" key="2">
    <source>
        <dbReference type="ARBA" id="ARBA00022559"/>
    </source>
</evidence>
<organism evidence="6 7">
    <name type="scientific">Thalassotalea litorea</name>
    <dbReference type="NCBI Taxonomy" id="2020715"/>
    <lineage>
        <taxon>Bacteria</taxon>
        <taxon>Pseudomonadati</taxon>
        <taxon>Pseudomonadota</taxon>
        <taxon>Gammaproteobacteria</taxon>
        <taxon>Alteromonadales</taxon>
        <taxon>Colwelliaceae</taxon>
        <taxon>Thalassotalea</taxon>
    </lineage>
</organism>
<dbReference type="Proteomes" id="UP000307790">
    <property type="component" value="Unassembled WGS sequence"/>
</dbReference>
<dbReference type="EMBL" id="VCBC01000005">
    <property type="protein sequence ID" value="TLU66250.1"/>
    <property type="molecule type" value="Genomic_DNA"/>
</dbReference>
<dbReference type="PIRSF" id="PIRSF000303">
    <property type="entry name" value="Glutathion_perox"/>
    <property type="match status" value="1"/>
</dbReference>
<dbReference type="InterPro" id="IPR029759">
    <property type="entry name" value="GPX_AS"/>
</dbReference>
<dbReference type="PANTHER" id="PTHR11592">
    <property type="entry name" value="GLUTATHIONE PEROXIDASE"/>
    <property type="match status" value="1"/>
</dbReference>
<keyword evidence="3 5" id="KW-0560">Oxidoreductase</keyword>
<dbReference type="CDD" id="cd00340">
    <property type="entry name" value="GSH_Peroxidase"/>
    <property type="match status" value="1"/>
</dbReference>
<dbReference type="RefSeq" id="WP_138319126.1">
    <property type="nucleotide sequence ID" value="NZ_VCBC01000005.1"/>
</dbReference>
<dbReference type="OrthoDB" id="9785502at2"/>
<dbReference type="Pfam" id="PF00255">
    <property type="entry name" value="GSHPx"/>
    <property type="match status" value="1"/>
</dbReference>
<reference evidence="6 7" key="1">
    <citation type="submission" date="2019-05" db="EMBL/GenBank/DDBJ databases">
        <title>Genome sequences of Thalassotalea litorea 1K03283.</title>
        <authorList>
            <person name="Zhang D."/>
        </authorList>
    </citation>
    <scope>NUCLEOTIDE SEQUENCE [LARGE SCALE GENOMIC DNA]</scope>
    <source>
        <strain evidence="6 7">MCCC 1K03283</strain>
    </source>
</reference>
<dbReference type="PROSITE" id="PS51355">
    <property type="entry name" value="GLUTATHIONE_PEROXID_3"/>
    <property type="match status" value="1"/>
</dbReference>
<dbReference type="PROSITE" id="PS00460">
    <property type="entry name" value="GLUTATHIONE_PEROXID_1"/>
    <property type="match status" value="1"/>
</dbReference>
<keyword evidence="2 5" id="KW-0575">Peroxidase</keyword>
<evidence type="ECO:0000256" key="1">
    <source>
        <dbReference type="ARBA" id="ARBA00006926"/>
    </source>
</evidence>
<comment type="similarity">
    <text evidence="1 5">Belongs to the glutathione peroxidase family.</text>
</comment>
<comment type="caution">
    <text evidence="6">The sequence shown here is derived from an EMBL/GenBank/DDBJ whole genome shotgun (WGS) entry which is preliminary data.</text>
</comment>
<dbReference type="InterPro" id="IPR036249">
    <property type="entry name" value="Thioredoxin-like_sf"/>
</dbReference>